<evidence type="ECO:0000313" key="5">
    <source>
        <dbReference type="EMBL" id="KAG2904525.1"/>
    </source>
</evidence>
<comment type="caution">
    <text evidence="10">The sequence shown here is derived from an EMBL/GenBank/DDBJ whole genome shotgun (WGS) entry which is preliminary data.</text>
</comment>
<dbReference type="CDD" id="cd00083">
    <property type="entry name" value="bHLH_SF"/>
    <property type="match status" value="1"/>
</dbReference>
<proteinExistence type="predicted"/>
<dbReference type="Proteomes" id="UP000760860">
    <property type="component" value="Unassembled WGS sequence"/>
</dbReference>
<organism evidence="10 11">
    <name type="scientific">Phytophthora cactorum</name>
    <dbReference type="NCBI Taxonomy" id="29920"/>
    <lineage>
        <taxon>Eukaryota</taxon>
        <taxon>Sar</taxon>
        <taxon>Stramenopiles</taxon>
        <taxon>Oomycota</taxon>
        <taxon>Peronosporomycetes</taxon>
        <taxon>Peronosporales</taxon>
        <taxon>Peronosporaceae</taxon>
        <taxon>Phytophthora</taxon>
    </lineage>
</organism>
<feature type="region of interest" description="Disordered" evidence="2">
    <location>
        <begin position="1"/>
        <end position="75"/>
    </location>
</feature>
<gene>
    <name evidence="9" type="ORF">JG687_00016626</name>
    <name evidence="10" type="ORF">PC110_g21004</name>
    <name evidence="4" type="ORF">PC113_g15774</name>
    <name evidence="5" type="ORF">PC115_g14945</name>
    <name evidence="6" type="ORF">PC117_g15222</name>
    <name evidence="7" type="ORF">PC118_g10736</name>
    <name evidence="8" type="ORF">PC129_g21728</name>
</gene>
<dbReference type="SUPFAM" id="SSF55785">
    <property type="entry name" value="PYP-like sensor domain (PAS domain)"/>
    <property type="match status" value="1"/>
</dbReference>
<dbReference type="STRING" id="29920.A0A329RDG6"/>
<dbReference type="InterPro" id="IPR035965">
    <property type="entry name" value="PAS-like_dom_sf"/>
</dbReference>
<evidence type="ECO:0000313" key="7">
    <source>
        <dbReference type="EMBL" id="KAG2981204.1"/>
    </source>
</evidence>
<dbReference type="SMART" id="SM00353">
    <property type="entry name" value="HLH"/>
    <property type="match status" value="1"/>
</dbReference>
<evidence type="ECO:0000313" key="6">
    <source>
        <dbReference type="EMBL" id="KAG2925210.1"/>
    </source>
</evidence>
<dbReference type="EMBL" id="RCMK01000499">
    <property type="protein sequence ID" value="KAG2925210.1"/>
    <property type="molecule type" value="Genomic_DNA"/>
</dbReference>
<evidence type="ECO:0000259" key="3">
    <source>
        <dbReference type="PROSITE" id="PS50888"/>
    </source>
</evidence>
<dbReference type="PROSITE" id="PS50888">
    <property type="entry name" value="BHLH"/>
    <property type="match status" value="1"/>
</dbReference>
<dbReference type="InterPro" id="IPR036638">
    <property type="entry name" value="HLH_DNA-bd_sf"/>
</dbReference>
<dbReference type="InterPro" id="IPR011598">
    <property type="entry name" value="bHLH_dom"/>
</dbReference>
<keyword evidence="11" id="KW-1185">Reference proteome</keyword>
<dbReference type="Proteomes" id="UP000697107">
    <property type="component" value="Unassembled WGS sequence"/>
</dbReference>
<dbReference type="Pfam" id="PF00010">
    <property type="entry name" value="HLH"/>
    <property type="match status" value="1"/>
</dbReference>
<evidence type="ECO:0000313" key="4">
    <source>
        <dbReference type="EMBL" id="KAG2851598.1"/>
    </source>
</evidence>
<reference evidence="10 11" key="1">
    <citation type="submission" date="2018-01" db="EMBL/GenBank/DDBJ databases">
        <title>Draft genome of the strawberry crown rot pathogen Phytophthora cactorum.</title>
        <authorList>
            <person name="Armitage A.D."/>
            <person name="Lysoe E."/>
            <person name="Nellist C.F."/>
            <person name="Harrison R.J."/>
            <person name="Brurberg M.B."/>
        </authorList>
    </citation>
    <scope>NUCLEOTIDE SEQUENCE [LARGE SCALE GENOMIC DNA]</scope>
    <source>
        <strain evidence="10 11">10300</strain>
    </source>
</reference>
<feature type="compositionally biased region" description="Low complexity" evidence="2">
    <location>
        <begin position="51"/>
        <end position="67"/>
    </location>
</feature>
<reference evidence="9" key="3">
    <citation type="submission" date="2021-01" db="EMBL/GenBank/DDBJ databases">
        <title>Phytophthora aleatoria, a newly-described species from Pinus radiata is distinct from Phytophthora cactorum isolates based on comparative genomics.</title>
        <authorList>
            <person name="Mcdougal R."/>
            <person name="Panda P."/>
            <person name="Williams N."/>
            <person name="Studholme D.J."/>
        </authorList>
    </citation>
    <scope>NUCLEOTIDE SEQUENCE</scope>
    <source>
        <strain evidence="9">NZFS 3830</strain>
    </source>
</reference>
<evidence type="ECO:0000313" key="11">
    <source>
        <dbReference type="Proteomes" id="UP000251314"/>
    </source>
</evidence>
<reference evidence="4" key="2">
    <citation type="submission" date="2018-10" db="EMBL/GenBank/DDBJ databases">
        <title>Effector identification in a new, highly contiguous assembly of the strawberry crown rot pathogen Phytophthora cactorum.</title>
        <authorList>
            <person name="Armitage A.D."/>
            <person name="Nellist C.F."/>
            <person name="Bates H."/>
            <person name="Vickerstaff R.J."/>
            <person name="Harrison R.J."/>
        </authorList>
    </citation>
    <scope>NUCLEOTIDE SEQUENCE</scope>
    <source>
        <strain evidence="4">15-7</strain>
        <strain evidence="5">4032</strain>
        <strain evidence="6">4040</strain>
        <strain evidence="7">P415</strain>
        <strain evidence="8">P421</strain>
    </source>
</reference>
<dbReference type="Gene3D" id="4.10.280.10">
    <property type="entry name" value="Helix-loop-helix DNA-binding domain"/>
    <property type="match status" value="1"/>
</dbReference>
<dbReference type="EMBL" id="MJFZ01001279">
    <property type="protein sequence ID" value="RAW22554.1"/>
    <property type="molecule type" value="Genomic_DNA"/>
</dbReference>
<dbReference type="GO" id="GO:0046983">
    <property type="term" value="F:protein dimerization activity"/>
    <property type="evidence" value="ECO:0007669"/>
    <property type="project" value="InterPro"/>
</dbReference>
<dbReference type="Proteomes" id="UP000774804">
    <property type="component" value="Unassembled WGS sequence"/>
</dbReference>
<dbReference type="EMBL" id="RCMI01000589">
    <property type="protein sequence ID" value="KAG2904525.1"/>
    <property type="molecule type" value="Genomic_DNA"/>
</dbReference>
<evidence type="ECO:0000313" key="9">
    <source>
        <dbReference type="EMBL" id="KAG6946575.1"/>
    </source>
</evidence>
<dbReference type="OrthoDB" id="200651at2759"/>
<dbReference type="Proteomes" id="UP000735874">
    <property type="component" value="Unassembled WGS sequence"/>
</dbReference>
<sequence>MRYDQPPNDSRPRLYAQPPGDYNQLMHPHHSAVKYDPGAPFYPPPAALHVSSDYQPPASSPASSAHSSAKRSREELNMKEKERMFKLNERINQLKTLLDEAGVQTKKNKQSILDNTSHYIEMLRGDLVIAQQKAERAEKQAEAFRTQTHRGKGAVDKAVSGVFEKTTTPRVVVDMGMKTVMFNTAFVKYTGLSELALTKKKTLRPYICADQEKLEAIMTKLRETKQSVSALVKASATGKDEVAVNLIAAVVTDDTGKAANVEFSLIPMDTQQLPQQRPKRQKTKADNDGKGSTAKGNKTKDQSAIYVQL</sequence>
<dbReference type="EMBL" id="RCML01000314">
    <property type="protein sequence ID" value="KAG2981204.1"/>
    <property type="molecule type" value="Genomic_DNA"/>
</dbReference>
<dbReference type="SUPFAM" id="SSF47459">
    <property type="entry name" value="HLH, helix-loop-helix DNA-binding domain"/>
    <property type="match status" value="1"/>
</dbReference>
<dbReference type="Proteomes" id="UP000688947">
    <property type="component" value="Unassembled WGS sequence"/>
</dbReference>
<evidence type="ECO:0000256" key="1">
    <source>
        <dbReference type="SAM" id="Coils"/>
    </source>
</evidence>
<keyword evidence="1" id="KW-0175">Coiled coil</keyword>
<name>A0A329RDG6_9STRA</name>
<feature type="coiled-coil region" evidence="1">
    <location>
        <begin position="77"/>
        <end position="147"/>
    </location>
</feature>
<dbReference type="Proteomes" id="UP000251314">
    <property type="component" value="Unassembled WGS sequence"/>
</dbReference>
<dbReference type="Gene3D" id="3.30.450.20">
    <property type="entry name" value="PAS domain"/>
    <property type="match status" value="1"/>
</dbReference>
<accession>A0A329RDG6</accession>
<protein>
    <recommendedName>
        <fullName evidence="3">BHLH domain-containing protein</fullName>
    </recommendedName>
</protein>
<dbReference type="VEuPathDB" id="FungiDB:PC110_g21004"/>
<dbReference type="EMBL" id="JAENGZ010001715">
    <property type="protein sequence ID" value="KAG6946575.1"/>
    <property type="molecule type" value="Genomic_DNA"/>
</dbReference>
<evidence type="ECO:0000256" key="2">
    <source>
        <dbReference type="SAM" id="MobiDB-lite"/>
    </source>
</evidence>
<evidence type="ECO:0000313" key="8">
    <source>
        <dbReference type="EMBL" id="KAG3206439.1"/>
    </source>
</evidence>
<feature type="region of interest" description="Disordered" evidence="2">
    <location>
        <begin position="267"/>
        <end position="309"/>
    </location>
</feature>
<dbReference type="EMBL" id="RCMG01000597">
    <property type="protein sequence ID" value="KAG2851598.1"/>
    <property type="molecule type" value="Genomic_DNA"/>
</dbReference>
<dbReference type="Proteomes" id="UP000736787">
    <property type="component" value="Unassembled WGS sequence"/>
</dbReference>
<evidence type="ECO:0000313" key="10">
    <source>
        <dbReference type="EMBL" id="RAW22554.1"/>
    </source>
</evidence>
<feature type="domain" description="BHLH" evidence="3">
    <location>
        <begin position="71"/>
        <end position="123"/>
    </location>
</feature>
<dbReference type="AlphaFoldDB" id="A0A329RDG6"/>
<dbReference type="EMBL" id="RCMV01001819">
    <property type="protein sequence ID" value="KAG3206439.1"/>
    <property type="molecule type" value="Genomic_DNA"/>
</dbReference>